<dbReference type="Gene3D" id="3.40.640.10">
    <property type="entry name" value="Type I PLP-dependent aspartate aminotransferase-like (Major domain)"/>
    <property type="match status" value="1"/>
</dbReference>
<comment type="caution">
    <text evidence="5">The sequence shown here is derived from an EMBL/GenBank/DDBJ whole genome shotgun (WGS) entry which is preliminary data.</text>
</comment>
<dbReference type="RefSeq" id="WP_275632713.1">
    <property type="nucleotide sequence ID" value="NZ_JARGYD010000003.1"/>
</dbReference>
<dbReference type="EMBL" id="JBHRTB010000010">
    <property type="protein sequence ID" value="MFC3145765.1"/>
    <property type="molecule type" value="Genomic_DNA"/>
</dbReference>
<dbReference type="PROSITE" id="PS00600">
    <property type="entry name" value="AA_TRANSFER_CLASS_3"/>
    <property type="match status" value="1"/>
</dbReference>
<evidence type="ECO:0000256" key="4">
    <source>
        <dbReference type="RuleBase" id="RU003560"/>
    </source>
</evidence>
<reference evidence="6" key="1">
    <citation type="journal article" date="2019" name="Int. J. Syst. Evol. Microbiol.">
        <title>The Global Catalogue of Microorganisms (GCM) 10K type strain sequencing project: providing services to taxonomists for standard genome sequencing and annotation.</title>
        <authorList>
            <consortium name="The Broad Institute Genomics Platform"/>
            <consortium name="The Broad Institute Genome Sequencing Center for Infectious Disease"/>
            <person name="Wu L."/>
            <person name="Ma J."/>
        </authorList>
    </citation>
    <scope>NUCLEOTIDE SEQUENCE [LARGE SCALE GENOMIC DNA]</scope>
    <source>
        <strain evidence="6">KCTC 52366</strain>
    </source>
</reference>
<keyword evidence="3 4" id="KW-0663">Pyridoxal phosphate</keyword>
<evidence type="ECO:0000256" key="1">
    <source>
        <dbReference type="ARBA" id="ARBA00001933"/>
    </source>
</evidence>
<accession>A0ABV7H008</accession>
<dbReference type="PANTHER" id="PTHR45688:SF13">
    <property type="entry name" value="ALANINE--GLYOXYLATE AMINOTRANSFERASE 2-LIKE"/>
    <property type="match status" value="1"/>
</dbReference>
<keyword evidence="5" id="KW-0032">Aminotransferase</keyword>
<dbReference type="InterPro" id="IPR049704">
    <property type="entry name" value="Aminotrans_3_PPA_site"/>
</dbReference>
<keyword evidence="6" id="KW-1185">Reference proteome</keyword>
<evidence type="ECO:0000256" key="3">
    <source>
        <dbReference type="ARBA" id="ARBA00022898"/>
    </source>
</evidence>
<evidence type="ECO:0000313" key="5">
    <source>
        <dbReference type="EMBL" id="MFC3145765.1"/>
    </source>
</evidence>
<sequence length="432" mass="44583">MSVTSRDILDMNAFHGDGDDPLVARRLASMGAASTLFFERPIEMVSAQGAEMTAADGTVFLDLYNNVPSVGHSHPRVVGAVQDQVARLNTNSRYLSAVTEAYSERLLATVPVPDARIAYTCSGSEANDLALRIARLSTGKRGVVVTEAAYHGNTAAVTEVSPVSYRQGGVPDHVRLIPPPGPAYGNDIAGGFASALRAAIAGLEADGHGFAAFLCDSIFSSDGVFAFDWSALVAAAEVTRTAGGFYIADEVQPGFGRTGRGLWAVAAAGAVPDILTMGKPMGNGFPMAAMVARADLLARFAEAFGYFNTFAGNPVAAAAGSAVLDVIEDEGLIANAAAVGARLKDGLTALDSPVIGAVRGCGLYLGVDIVAGDAPDPDGATRLINALRGRRIMVGAAGRFGHTLKIRPPLCLSAEQADRFLGVFAELTVGPA</sequence>
<keyword evidence="5" id="KW-0808">Transferase</keyword>
<dbReference type="Pfam" id="PF00202">
    <property type="entry name" value="Aminotran_3"/>
    <property type="match status" value="1"/>
</dbReference>
<gene>
    <name evidence="5" type="ORF">ACFOGP_23785</name>
</gene>
<dbReference type="SUPFAM" id="SSF53383">
    <property type="entry name" value="PLP-dependent transferases"/>
    <property type="match status" value="1"/>
</dbReference>
<evidence type="ECO:0000313" key="6">
    <source>
        <dbReference type="Proteomes" id="UP001595632"/>
    </source>
</evidence>
<dbReference type="PANTHER" id="PTHR45688">
    <property type="match status" value="1"/>
</dbReference>
<dbReference type="InterPro" id="IPR015424">
    <property type="entry name" value="PyrdxlP-dep_Trfase"/>
</dbReference>
<dbReference type="CDD" id="cd00610">
    <property type="entry name" value="OAT_like"/>
    <property type="match status" value="1"/>
</dbReference>
<dbReference type="InterPro" id="IPR015421">
    <property type="entry name" value="PyrdxlP-dep_Trfase_major"/>
</dbReference>
<comment type="cofactor">
    <cofactor evidence="1">
        <name>pyridoxal 5'-phosphate</name>
        <dbReference type="ChEBI" id="CHEBI:597326"/>
    </cofactor>
</comment>
<dbReference type="Gene3D" id="3.90.1150.10">
    <property type="entry name" value="Aspartate Aminotransferase, domain 1"/>
    <property type="match status" value="1"/>
</dbReference>
<comment type="similarity">
    <text evidence="2 4">Belongs to the class-III pyridoxal-phosphate-dependent aminotransferase family.</text>
</comment>
<dbReference type="PIRSF" id="PIRSF000521">
    <property type="entry name" value="Transaminase_4ab_Lys_Orn"/>
    <property type="match status" value="1"/>
</dbReference>
<evidence type="ECO:0000256" key="2">
    <source>
        <dbReference type="ARBA" id="ARBA00008954"/>
    </source>
</evidence>
<proteinExistence type="inferred from homology"/>
<dbReference type="InterPro" id="IPR015422">
    <property type="entry name" value="PyrdxlP-dep_Trfase_small"/>
</dbReference>
<organism evidence="5 6">
    <name type="scientific">Psychromarinibacter halotolerans</name>
    <dbReference type="NCBI Taxonomy" id="1775175"/>
    <lineage>
        <taxon>Bacteria</taxon>
        <taxon>Pseudomonadati</taxon>
        <taxon>Pseudomonadota</taxon>
        <taxon>Alphaproteobacteria</taxon>
        <taxon>Rhodobacterales</taxon>
        <taxon>Paracoccaceae</taxon>
        <taxon>Psychromarinibacter</taxon>
    </lineage>
</organism>
<dbReference type="Proteomes" id="UP001595632">
    <property type="component" value="Unassembled WGS sequence"/>
</dbReference>
<dbReference type="InterPro" id="IPR005814">
    <property type="entry name" value="Aminotrans_3"/>
</dbReference>
<dbReference type="GO" id="GO:0008483">
    <property type="term" value="F:transaminase activity"/>
    <property type="evidence" value="ECO:0007669"/>
    <property type="project" value="UniProtKB-KW"/>
</dbReference>
<name>A0ABV7H008_9RHOB</name>
<protein>
    <submittedName>
        <fullName evidence="5">Aspartate aminotransferase family protein</fullName>
    </submittedName>
</protein>